<keyword evidence="2" id="KW-1133">Transmembrane helix</keyword>
<evidence type="ECO:0000313" key="3">
    <source>
        <dbReference type="EMBL" id="EAR98037.2"/>
    </source>
</evidence>
<feature type="region of interest" description="Disordered" evidence="1">
    <location>
        <begin position="327"/>
        <end position="348"/>
    </location>
</feature>
<evidence type="ECO:0000256" key="1">
    <source>
        <dbReference type="SAM" id="MobiDB-lite"/>
    </source>
</evidence>
<gene>
    <name evidence="3" type="ORF">TTHERM_01159910</name>
</gene>
<keyword evidence="4" id="KW-1185">Reference proteome</keyword>
<accession>Q23NE5</accession>
<feature type="transmembrane region" description="Helical" evidence="2">
    <location>
        <begin position="158"/>
        <end position="177"/>
    </location>
</feature>
<dbReference type="RefSeq" id="XP_001018282.2">
    <property type="nucleotide sequence ID" value="XM_001018282.2"/>
</dbReference>
<dbReference type="Proteomes" id="UP000009168">
    <property type="component" value="Unassembled WGS sequence"/>
</dbReference>
<feature type="transmembrane region" description="Helical" evidence="2">
    <location>
        <begin position="59"/>
        <end position="77"/>
    </location>
</feature>
<reference evidence="4" key="1">
    <citation type="journal article" date="2006" name="PLoS Biol.">
        <title>Macronuclear genome sequence of the ciliate Tetrahymena thermophila, a model eukaryote.</title>
        <authorList>
            <person name="Eisen J.A."/>
            <person name="Coyne R.S."/>
            <person name="Wu M."/>
            <person name="Wu D."/>
            <person name="Thiagarajan M."/>
            <person name="Wortman J.R."/>
            <person name="Badger J.H."/>
            <person name="Ren Q."/>
            <person name="Amedeo P."/>
            <person name="Jones K.M."/>
            <person name="Tallon L.J."/>
            <person name="Delcher A.L."/>
            <person name="Salzberg S.L."/>
            <person name="Silva J.C."/>
            <person name="Haas B.J."/>
            <person name="Majoros W.H."/>
            <person name="Farzad M."/>
            <person name="Carlton J.M."/>
            <person name="Smith R.K. Jr."/>
            <person name="Garg J."/>
            <person name="Pearlman R.E."/>
            <person name="Karrer K.M."/>
            <person name="Sun L."/>
            <person name="Manning G."/>
            <person name="Elde N.C."/>
            <person name="Turkewitz A.P."/>
            <person name="Asai D.J."/>
            <person name="Wilkes D.E."/>
            <person name="Wang Y."/>
            <person name="Cai H."/>
            <person name="Collins K."/>
            <person name="Stewart B.A."/>
            <person name="Lee S.R."/>
            <person name="Wilamowska K."/>
            <person name="Weinberg Z."/>
            <person name="Ruzzo W.L."/>
            <person name="Wloga D."/>
            <person name="Gaertig J."/>
            <person name="Frankel J."/>
            <person name="Tsao C.-C."/>
            <person name="Gorovsky M.A."/>
            <person name="Keeling P.J."/>
            <person name="Waller R.F."/>
            <person name="Patron N.J."/>
            <person name="Cherry J.M."/>
            <person name="Stover N.A."/>
            <person name="Krieger C.J."/>
            <person name="del Toro C."/>
            <person name="Ryder H.F."/>
            <person name="Williamson S.C."/>
            <person name="Barbeau R.A."/>
            <person name="Hamilton E.P."/>
            <person name="Orias E."/>
        </authorList>
    </citation>
    <scope>NUCLEOTIDE SEQUENCE [LARGE SCALE GENOMIC DNA]</scope>
    <source>
        <strain evidence="4">SB210</strain>
    </source>
</reference>
<dbReference type="KEGG" id="tet:TTHERM_01159910"/>
<evidence type="ECO:0000313" key="4">
    <source>
        <dbReference type="Proteomes" id="UP000009168"/>
    </source>
</evidence>
<proteinExistence type="predicted"/>
<feature type="transmembrane region" description="Helical" evidence="2">
    <location>
        <begin position="32"/>
        <end position="50"/>
    </location>
</feature>
<organism evidence="3 4">
    <name type="scientific">Tetrahymena thermophila (strain SB210)</name>
    <dbReference type="NCBI Taxonomy" id="312017"/>
    <lineage>
        <taxon>Eukaryota</taxon>
        <taxon>Sar</taxon>
        <taxon>Alveolata</taxon>
        <taxon>Ciliophora</taxon>
        <taxon>Intramacronucleata</taxon>
        <taxon>Oligohymenophorea</taxon>
        <taxon>Hymenostomatida</taxon>
        <taxon>Tetrahymenina</taxon>
        <taxon>Tetrahymenidae</taxon>
        <taxon>Tetrahymena</taxon>
    </lineage>
</organism>
<keyword evidence="2" id="KW-0472">Membrane</keyword>
<dbReference type="AlphaFoldDB" id="Q23NE5"/>
<dbReference type="HOGENOM" id="CLU_343084_0_0_1"/>
<evidence type="ECO:0000256" key="2">
    <source>
        <dbReference type="SAM" id="Phobius"/>
    </source>
</evidence>
<sequence length="992" mass="116585">MKIREISLISLNFSSKNLEEDFGRHYASILKIQFHVFTAVSLLIFFLVLIQNQISYRGGIYICVCLFASIIFTQILLNYVQKNYYYLMMPINSLFISLMLFKIYSYDQIQMQANFIKEFALISLLLVNTHKLYINFLNLTAIKISECLILNNKDSNQVLYSVQFTCSIILIMVIMYAKLYFLRHLYIDSQVGKCWSDIVNQNLNQKVFTTTYNKQTGKLELYNYNQACLKDINKDSTTSQSKFQEIFNRYLQNFRFNISDCLVYRPRSEIADKCQMIDLKQYLVNRHIHQLNQQNDKQTSFTKLSENNSTNKNSVQLKQIQNQDLSFQKNNSSTNNNNNNKSSQNHGKQVEQIQAQFYDMKSNTNKTCRIKIIQNSLYSSSQLLVIIEDESYLQDLSRYKQEKQTIERFLFSLMQNFQEKLRYIIWGLENSDQQISKIESYILINQVYCIFDYFIIKSKKLRNKFNQQISKKISKILNVENFTWQSLMKELVSLFCDMTIVSDIDFEAEEISLFQDRRKLKQVLIALLSLAQCRAVETYELKISRIKKKEWNAILLMVIFQTNDKPSDYKKKFYEFLNGNSISALNEVEYEVLKETVMIIGPYQINEEISDNGLVQISFAFFEDLEVIYESISSQVRKTENQPREDAMIRNLMSPKNQELLAATYDQYVSKIKERQRKSKKRIAIMEVSSKSKNNCDEISSSSEDEISQDMEIKSIDDKFFCLTSLSENHEKVQAIPDVQSFKKMNKFKKTQSNLQLTTIEQQLALNSPTLPTEEQIMKQPNTKTDFKYNQKRSSTLLINAKFSQNYQLNNGFKSFLKNSKISQYFNHGNQNKSKIDQENIDLTLKMQSSIYNQHISQYSSKVPYHQNFGQKSPIKQSSINQQIQIGNSINIDRTSLNLCRQLTENKIESFSPRMQHFSSFKQQGTRNSINSQRLSKFKTQEINGNYYPKDNSIDFKKQSINSLLKEFNKNFEQQSHNQDKCDNFSLYLQKN</sequence>
<protein>
    <submittedName>
        <fullName evidence="3">Transmembrane protein, putative</fullName>
    </submittedName>
</protein>
<feature type="transmembrane region" description="Helical" evidence="2">
    <location>
        <begin position="83"/>
        <end position="103"/>
    </location>
</feature>
<dbReference type="GeneID" id="7840052"/>
<feature type="compositionally biased region" description="Low complexity" evidence="1">
    <location>
        <begin position="328"/>
        <end position="345"/>
    </location>
</feature>
<name>Q23NE5_TETTS</name>
<dbReference type="EMBL" id="GG662650">
    <property type="protein sequence ID" value="EAR98037.2"/>
    <property type="molecule type" value="Genomic_DNA"/>
</dbReference>
<keyword evidence="2 3" id="KW-0812">Transmembrane</keyword>
<dbReference type="InParanoid" id="Q23NE5"/>